<accession>A0A2Z6E3S8</accession>
<dbReference type="GO" id="GO:0016887">
    <property type="term" value="F:ATP hydrolysis activity"/>
    <property type="evidence" value="ECO:0007669"/>
    <property type="project" value="InterPro"/>
</dbReference>
<dbReference type="CDD" id="cd03230">
    <property type="entry name" value="ABC_DR_subfamily_A"/>
    <property type="match status" value="1"/>
</dbReference>
<comment type="similarity">
    <text evidence="1">Belongs to the ABC transporter superfamily.</text>
</comment>
<dbReference type="EMBL" id="AP018560">
    <property type="protein sequence ID" value="BBD79643.1"/>
    <property type="molecule type" value="Genomic_DNA"/>
</dbReference>
<evidence type="ECO:0000256" key="2">
    <source>
        <dbReference type="ARBA" id="ARBA00022448"/>
    </source>
</evidence>
<dbReference type="SMART" id="SM00382">
    <property type="entry name" value="AAA"/>
    <property type="match status" value="1"/>
</dbReference>
<evidence type="ECO:0000259" key="5">
    <source>
        <dbReference type="PROSITE" id="PS50893"/>
    </source>
</evidence>
<sequence length="311" mass="34547">MIETEHLTRRYGSLTAVDRISFRAEPGQVVGLLGPNGAGKTTLMRLIAGFLLPSAGTARVCGHDVVREPLAARRVLGYLPEGAPSYGEMRVREFLTFVIRMRRLPAEHARQRFERVVAGLQLEDVLEQNIATLSKGWRRRVGLAQAIVHDPAVLMLDEPTDGLDPNQKHGVRHLIDAMARERTILISTHLLEEVQALCSRVLIVARGRLLADAAPHELEARSRYHGAVSFSAPGAGMTPEMLGRLPQVAGVEIDPIDGRITVFPRPGQRILEPVERLLREQGLELIELQLERGRLDEVFRQITLEHQAGQP</sequence>
<dbReference type="OrthoDB" id="9781337at2"/>
<reference evidence="7" key="2">
    <citation type="submission" date="2018-06" db="EMBL/GenBank/DDBJ databases">
        <title>Genome sequence of Rhodanobacteraceae bacterium strain Dysh456.</title>
        <authorList>
            <person name="Fukui M."/>
        </authorList>
    </citation>
    <scope>NUCLEOTIDE SEQUENCE [LARGE SCALE GENOMIC DNA]</scope>
    <source>
        <strain evidence="7">Dysh456</strain>
    </source>
</reference>
<keyword evidence="4 6" id="KW-0067">ATP-binding</keyword>
<dbReference type="PANTHER" id="PTHR43335">
    <property type="entry name" value="ABC TRANSPORTER, ATP-BINDING PROTEIN"/>
    <property type="match status" value="1"/>
</dbReference>
<dbReference type="AlphaFoldDB" id="A0A2Z6E3S8"/>
<proteinExistence type="inferred from homology"/>
<keyword evidence="7" id="KW-1185">Reference proteome</keyword>
<evidence type="ECO:0000256" key="1">
    <source>
        <dbReference type="ARBA" id="ARBA00005417"/>
    </source>
</evidence>
<protein>
    <submittedName>
        <fullName evidence="6">ABC transporter, ATP-binding protein</fullName>
    </submittedName>
</protein>
<keyword evidence="3" id="KW-0547">Nucleotide-binding</keyword>
<dbReference type="RefSeq" id="WP_126536967.1">
    <property type="nucleotide sequence ID" value="NZ_AP018560.1"/>
</dbReference>
<evidence type="ECO:0000313" key="6">
    <source>
        <dbReference type="EMBL" id="BBD79643.1"/>
    </source>
</evidence>
<dbReference type="PANTHER" id="PTHR43335:SF4">
    <property type="entry name" value="ABC TRANSPORTER, ATP-BINDING PROTEIN"/>
    <property type="match status" value="1"/>
</dbReference>
<name>A0A2Z6E3S8_9GAMM</name>
<dbReference type="InterPro" id="IPR027417">
    <property type="entry name" value="P-loop_NTPase"/>
</dbReference>
<dbReference type="PROSITE" id="PS00211">
    <property type="entry name" value="ABC_TRANSPORTER_1"/>
    <property type="match status" value="1"/>
</dbReference>
<dbReference type="SUPFAM" id="SSF52540">
    <property type="entry name" value="P-loop containing nucleoside triphosphate hydrolases"/>
    <property type="match status" value="1"/>
</dbReference>
<evidence type="ECO:0000256" key="4">
    <source>
        <dbReference type="ARBA" id="ARBA00022840"/>
    </source>
</evidence>
<dbReference type="Proteomes" id="UP000270530">
    <property type="component" value="Chromosome"/>
</dbReference>
<organism evidence="6 7">
    <name type="scientific">Aerosticca soli</name>
    <dbReference type="NCBI Taxonomy" id="2010829"/>
    <lineage>
        <taxon>Bacteria</taxon>
        <taxon>Pseudomonadati</taxon>
        <taxon>Pseudomonadota</taxon>
        <taxon>Gammaproteobacteria</taxon>
        <taxon>Lysobacterales</taxon>
        <taxon>Rhodanobacteraceae</taxon>
        <taxon>Aerosticca</taxon>
    </lineage>
</organism>
<keyword evidence="2" id="KW-0813">Transport</keyword>
<dbReference type="PROSITE" id="PS50893">
    <property type="entry name" value="ABC_TRANSPORTER_2"/>
    <property type="match status" value="1"/>
</dbReference>
<gene>
    <name evidence="6" type="ORF">ALSL_0979</name>
</gene>
<dbReference type="Gene3D" id="3.40.50.300">
    <property type="entry name" value="P-loop containing nucleotide triphosphate hydrolases"/>
    <property type="match status" value="1"/>
</dbReference>
<dbReference type="KEGG" id="rbd:ALSL_0979"/>
<dbReference type="InterPro" id="IPR017871">
    <property type="entry name" value="ABC_transporter-like_CS"/>
</dbReference>
<dbReference type="Pfam" id="PF00005">
    <property type="entry name" value="ABC_tran"/>
    <property type="match status" value="1"/>
</dbReference>
<evidence type="ECO:0000256" key="3">
    <source>
        <dbReference type="ARBA" id="ARBA00022741"/>
    </source>
</evidence>
<evidence type="ECO:0000313" key="7">
    <source>
        <dbReference type="Proteomes" id="UP000270530"/>
    </source>
</evidence>
<reference evidence="7" key="1">
    <citation type="submission" date="2018-04" db="EMBL/GenBank/DDBJ databases">
        <authorList>
            <person name="Watanabe M."/>
            <person name="Kojima H."/>
        </authorList>
    </citation>
    <scope>NUCLEOTIDE SEQUENCE [LARGE SCALE GENOMIC DNA]</scope>
    <source>
        <strain evidence="7">Dysh456</strain>
    </source>
</reference>
<dbReference type="InterPro" id="IPR003593">
    <property type="entry name" value="AAA+_ATPase"/>
</dbReference>
<feature type="domain" description="ABC transporter" evidence="5">
    <location>
        <begin position="2"/>
        <end position="231"/>
    </location>
</feature>
<dbReference type="InterPro" id="IPR003439">
    <property type="entry name" value="ABC_transporter-like_ATP-bd"/>
</dbReference>
<dbReference type="GO" id="GO:0005524">
    <property type="term" value="F:ATP binding"/>
    <property type="evidence" value="ECO:0007669"/>
    <property type="project" value="UniProtKB-KW"/>
</dbReference>